<dbReference type="OrthoDB" id="9803333at2"/>
<proteinExistence type="inferred from homology"/>
<accession>A0A0V8GKV1</accession>
<gene>
    <name evidence="3" type="ORF">AS033_05555</name>
</gene>
<dbReference type="AlphaFoldDB" id="A0A0V8GKV1"/>
<dbReference type="Proteomes" id="UP000053797">
    <property type="component" value="Unassembled WGS sequence"/>
</dbReference>
<dbReference type="NCBIfam" id="NF009389">
    <property type="entry name" value="PRK12748.1"/>
    <property type="match status" value="1"/>
</dbReference>
<dbReference type="RefSeq" id="WP_058264883.1">
    <property type="nucleotide sequence ID" value="NZ_FMYN01000001.1"/>
</dbReference>
<comment type="caution">
    <text evidence="3">The sequence shown here is derived from an EMBL/GenBank/DDBJ whole genome shotgun (WGS) entry which is preliminary data.</text>
</comment>
<dbReference type="Gene3D" id="3.40.50.720">
    <property type="entry name" value="NAD(P)-binding Rossmann-like Domain"/>
    <property type="match status" value="1"/>
</dbReference>
<dbReference type="SUPFAM" id="SSF51735">
    <property type="entry name" value="NAD(P)-binding Rossmann-fold domains"/>
    <property type="match status" value="1"/>
</dbReference>
<dbReference type="PRINTS" id="PR00081">
    <property type="entry name" value="GDHRDH"/>
</dbReference>
<dbReference type="InterPro" id="IPR020904">
    <property type="entry name" value="Sc_DH/Rdtase_CS"/>
</dbReference>
<dbReference type="InterPro" id="IPR002347">
    <property type="entry name" value="SDR_fam"/>
</dbReference>
<evidence type="ECO:0000313" key="3">
    <source>
        <dbReference type="EMBL" id="KSU50845.1"/>
    </source>
</evidence>
<dbReference type="CDD" id="cd05233">
    <property type="entry name" value="SDR_c"/>
    <property type="match status" value="1"/>
</dbReference>
<dbReference type="PROSITE" id="PS00061">
    <property type="entry name" value="ADH_SHORT"/>
    <property type="match status" value="1"/>
</dbReference>
<dbReference type="PRINTS" id="PR00080">
    <property type="entry name" value="SDRFAMILY"/>
</dbReference>
<dbReference type="Pfam" id="PF13561">
    <property type="entry name" value="adh_short_C2"/>
    <property type="match status" value="1"/>
</dbReference>
<evidence type="ECO:0000256" key="2">
    <source>
        <dbReference type="ARBA" id="ARBA00023002"/>
    </source>
</evidence>
<protein>
    <submittedName>
        <fullName evidence="3">Oxidoreductase</fullName>
    </submittedName>
</protein>
<reference evidence="3 4" key="1">
    <citation type="journal article" date="2015" name="Int. J. Syst. Evol. Microbiol.">
        <title>Exiguobacterium enclense sp. nov., isolated from sediment.</title>
        <authorList>
            <person name="Dastager S.G."/>
            <person name="Mawlankar R."/>
            <person name="Sonalkar V.V."/>
            <person name="Thorat M.N."/>
            <person name="Mual P."/>
            <person name="Verma A."/>
            <person name="Krishnamurthi S."/>
            <person name="Tang S.K."/>
            <person name="Li W.J."/>
        </authorList>
    </citation>
    <scope>NUCLEOTIDE SEQUENCE [LARGE SCALE GENOMIC DNA]</scope>
    <source>
        <strain evidence="3 4">NIO-1109</strain>
    </source>
</reference>
<dbReference type="EMBL" id="LNQL01000001">
    <property type="protein sequence ID" value="KSU50845.1"/>
    <property type="molecule type" value="Genomic_DNA"/>
</dbReference>
<dbReference type="GO" id="GO:0016614">
    <property type="term" value="F:oxidoreductase activity, acting on CH-OH group of donors"/>
    <property type="evidence" value="ECO:0007669"/>
    <property type="project" value="UniProtKB-ARBA"/>
</dbReference>
<dbReference type="PANTHER" id="PTHR48107:SF7">
    <property type="entry name" value="RE15974P"/>
    <property type="match status" value="1"/>
</dbReference>
<sequence length="247" mass="26573">MTKRPIAIVTGASQTRDIGAAICRQLASSGHDLVFTYFKATADWAASFTTELENQDARVLAIELDLGQADAADDLFDQVEDFGTPSILINNAAHSTMTDWRTLDAASLDQHYAVNLRAPLLLATRFTRQFVEAHQTSGRIIQLTSGQDLGPMPDEIAYATTKGALSTFTKTYAAAVAPLGITVNAVNPGPTDSTWMDEATRTALKPSFPFGRIGAPEDVARLIQFLVSPDGGWVTGQVIHSEGGFER</sequence>
<keyword evidence="2" id="KW-0560">Oxidoreductase</keyword>
<name>A0A0V8GKV1_9BACL</name>
<dbReference type="InterPro" id="IPR036291">
    <property type="entry name" value="NAD(P)-bd_dom_sf"/>
</dbReference>
<evidence type="ECO:0000313" key="4">
    <source>
        <dbReference type="Proteomes" id="UP000053797"/>
    </source>
</evidence>
<organism evidence="3 4">
    <name type="scientific">Exiguobacterium indicum</name>
    <dbReference type="NCBI Taxonomy" id="296995"/>
    <lineage>
        <taxon>Bacteria</taxon>
        <taxon>Bacillati</taxon>
        <taxon>Bacillota</taxon>
        <taxon>Bacilli</taxon>
        <taxon>Bacillales</taxon>
        <taxon>Bacillales Family XII. Incertae Sedis</taxon>
        <taxon>Exiguobacterium</taxon>
    </lineage>
</organism>
<dbReference type="PANTHER" id="PTHR48107">
    <property type="entry name" value="NADPH-DEPENDENT ALDEHYDE REDUCTASE-LIKE PROTEIN, CHLOROPLASTIC-RELATED"/>
    <property type="match status" value="1"/>
</dbReference>
<comment type="similarity">
    <text evidence="1">Belongs to the short-chain dehydrogenases/reductases (SDR) family.</text>
</comment>
<evidence type="ECO:0000256" key="1">
    <source>
        <dbReference type="ARBA" id="ARBA00006484"/>
    </source>
</evidence>